<dbReference type="SUPFAM" id="SSF160544">
    <property type="entry name" value="EscU C-terminal domain-like"/>
    <property type="match status" value="1"/>
</dbReference>
<sequence length="97" mass="11134">MDEKTKRKRAVALGYDLQKDFAPKVMARGQGLVADNMIQKAQENDVVVYEDERLVKELLQFEIGTEIPEELYEIVAQVLVFVESVDQEKGKFSDLKK</sequence>
<dbReference type="Pfam" id="PF01312">
    <property type="entry name" value="Bac_export_2"/>
    <property type="match status" value="1"/>
</dbReference>
<dbReference type="AlphaFoldDB" id="A0A1H3LA41"/>
<dbReference type="Gene3D" id="3.40.1690.10">
    <property type="entry name" value="secretion proteins EscU"/>
    <property type="match status" value="1"/>
</dbReference>
<dbReference type="InterPro" id="IPR029025">
    <property type="entry name" value="T3SS_substrate_exporter_C"/>
</dbReference>
<dbReference type="Proteomes" id="UP000199230">
    <property type="component" value="Unassembled WGS sequence"/>
</dbReference>
<gene>
    <name evidence="1" type="ORF">SAMN05192546_103113</name>
</gene>
<dbReference type="STRING" id="159292.SAMN05192546_103113"/>
<keyword evidence="1" id="KW-0966">Cell projection</keyword>
<dbReference type="EMBL" id="FNPV01000003">
    <property type="protein sequence ID" value="SDY60798.1"/>
    <property type="molecule type" value="Genomic_DNA"/>
</dbReference>
<dbReference type="InterPro" id="IPR006135">
    <property type="entry name" value="T3SS_substrate_exporter"/>
</dbReference>
<organism evidence="1 2">
    <name type="scientific">Tindallia californiensis</name>
    <dbReference type="NCBI Taxonomy" id="159292"/>
    <lineage>
        <taxon>Bacteria</taxon>
        <taxon>Bacillati</taxon>
        <taxon>Bacillota</taxon>
        <taxon>Clostridia</taxon>
        <taxon>Peptostreptococcales</taxon>
        <taxon>Tindalliaceae</taxon>
        <taxon>Tindallia</taxon>
    </lineage>
</organism>
<protein>
    <submittedName>
        <fullName evidence="1">Flagellar biosynthesis protein</fullName>
    </submittedName>
</protein>
<dbReference type="PANTHER" id="PTHR30531">
    <property type="entry name" value="FLAGELLAR BIOSYNTHETIC PROTEIN FLHB"/>
    <property type="match status" value="1"/>
</dbReference>
<evidence type="ECO:0000313" key="1">
    <source>
        <dbReference type="EMBL" id="SDY60798.1"/>
    </source>
</evidence>
<dbReference type="GO" id="GO:0005886">
    <property type="term" value="C:plasma membrane"/>
    <property type="evidence" value="ECO:0007669"/>
    <property type="project" value="TreeGrafter"/>
</dbReference>
<dbReference type="PANTHER" id="PTHR30531:SF12">
    <property type="entry name" value="FLAGELLAR BIOSYNTHETIC PROTEIN FLHB"/>
    <property type="match status" value="1"/>
</dbReference>
<accession>A0A1H3LA41</accession>
<keyword evidence="1" id="KW-0969">Cilium</keyword>
<dbReference type="OrthoDB" id="9810419at2"/>
<dbReference type="GO" id="GO:0009306">
    <property type="term" value="P:protein secretion"/>
    <property type="evidence" value="ECO:0007669"/>
    <property type="project" value="InterPro"/>
</dbReference>
<evidence type="ECO:0000313" key="2">
    <source>
        <dbReference type="Proteomes" id="UP000199230"/>
    </source>
</evidence>
<keyword evidence="1" id="KW-0282">Flagellum</keyword>
<proteinExistence type="predicted"/>
<reference evidence="1 2" key="1">
    <citation type="submission" date="2016-10" db="EMBL/GenBank/DDBJ databases">
        <authorList>
            <person name="de Groot N.N."/>
        </authorList>
    </citation>
    <scope>NUCLEOTIDE SEQUENCE [LARGE SCALE GENOMIC DNA]</scope>
    <source>
        <strain evidence="1 2">APO</strain>
    </source>
</reference>
<keyword evidence="2" id="KW-1185">Reference proteome</keyword>
<name>A0A1H3LA41_9FIRM</name>
<dbReference type="RefSeq" id="WP_093311733.1">
    <property type="nucleotide sequence ID" value="NZ_FNPV01000003.1"/>
</dbReference>